<protein>
    <submittedName>
        <fullName evidence="3">Uncharacterized protein</fullName>
    </submittedName>
</protein>
<keyword evidence="2" id="KW-1133">Transmembrane helix</keyword>
<dbReference type="Proteomes" id="UP000076532">
    <property type="component" value="Unassembled WGS sequence"/>
</dbReference>
<proteinExistence type="predicted"/>
<gene>
    <name evidence="3" type="ORF">FIBSPDRAFT_1050528</name>
</gene>
<dbReference type="AlphaFoldDB" id="A0A166AP44"/>
<feature type="transmembrane region" description="Helical" evidence="2">
    <location>
        <begin position="44"/>
        <end position="65"/>
    </location>
</feature>
<sequence>MNAAIRIGHKHLRKTYPVTGTRTRSIPQSQTHLRPHLRARPLPLLARFLFLCTFILLVQLTPLSLSDIAWHGRIDYDASLLHTNTPLEEEEEYTPDEINRDLLEAVMKHGKGVSRMCRTGYTRGSHAGKWPSPCPPSPPCFRSSSDPIPSYVTRNPNSTPKYDCPAEQDAADE</sequence>
<dbReference type="OrthoDB" id="407298at2759"/>
<evidence type="ECO:0000313" key="4">
    <source>
        <dbReference type="Proteomes" id="UP000076532"/>
    </source>
</evidence>
<accession>A0A166AP44</accession>
<keyword evidence="4" id="KW-1185">Reference proteome</keyword>
<evidence type="ECO:0000256" key="1">
    <source>
        <dbReference type="SAM" id="MobiDB-lite"/>
    </source>
</evidence>
<name>A0A166AP44_9AGAM</name>
<keyword evidence="2" id="KW-0472">Membrane</keyword>
<evidence type="ECO:0000313" key="3">
    <source>
        <dbReference type="EMBL" id="KZP11815.1"/>
    </source>
</evidence>
<organism evidence="3 4">
    <name type="scientific">Athelia psychrophila</name>
    <dbReference type="NCBI Taxonomy" id="1759441"/>
    <lineage>
        <taxon>Eukaryota</taxon>
        <taxon>Fungi</taxon>
        <taxon>Dikarya</taxon>
        <taxon>Basidiomycota</taxon>
        <taxon>Agaricomycotina</taxon>
        <taxon>Agaricomycetes</taxon>
        <taxon>Agaricomycetidae</taxon>
        <taxon>Atheliales</taxon>
        <taxon>Atheliaceae</taxon>
        <taxon>Athelia</taxon>
    </lineage>
</organism>
<evidence type="ECO:0000256" key="2">
    <source>
        <dbReference type="SAM" id="Phobius"/>
    </source>
</evidence>
<dbReference type="EMBL" id="KV417657">
    <property type="protein sequence ID" value="KZP11815.1"/>
    <property type="molecule type" value="Genomic_DNA"/>
</dbReference>
<reference evidence="3 4" key="1">
    <citation type="journal article" date="2016" name="Mol. Biol. Evol.">
        <title>Comparative Genomics of Early-Diverging Mushroom-Forming Fungi Provides Insights into the Origins of Lignocellulose Decay Capabilities.</title>
        <authorList>
            <person name="Nagy L.G."/>
            <person name="Riley R."/>
            <person name="Tritt A."/>
            <person name="Adam C."/>
            <person name="Daum C."/>
            <person name="Floudas D."/>
            <person name="Sun H."/>
            <person name="Yadav J.S."/>
            <person name="Pangilinan J."/>
            <person name="Larsson K.H."/>
            <person name="Matsuura K."/>
            <person name="Barry K."/>
            <person name="Labutti K."/>
            <person name="Kuo R."/>
            <person name="Ohm R.A."/>
            <person name="Bhattacharya S.S."/>
            <person name="Shirouzu T."/>
            <person name="Yoshinaga Y."/>
            <person name="Martin F.M."/>
            <person name="Grigoriev I.V."/>
            <person name="Hibbett D.S."/>
        </authorList>
    </citation>
    <scope>NUCLEOTIDE SEQUENCE [LARGE SCALE GENOMIC DNA]</scope>
    <source>
        <strain evidence="3 4">CBS 109695</strain>
    </source>
</reference>
<keyword evidence="2" id="KW-0812">Transmembrane</keyword>
<feature type="region of interest" description="Disordered" evidence="1">
    <location>
        <begin position="145"/>
        <end position="173"/>
    </location>
</feature>